<dbReference type="EMBL" id="ADVG01000005">
    <property type="protein sequence ID" value="EFH79924.1"/>
    <property type="molecule type" value="Genomic_DNA"/>
</dbReference>
<sequence>MDSLERSATTESRRQSILGAALPLFLTKGFTETTMEDIRQRSGASTGSIYHHFENKEMLARALYLEGRTSLHDVLFTALATSDPREGITGLVYAYLRWYEQHPDLGQYVMQAGDTEYLGAYVKVLRQKTKTVLPEENFPTQFFQWLAPFVEAGAVKCLPQHVYFPLVIGPSRDFARRWLRDRIASEMQEAREPLAEAAWVSLSAG</sequence>
<keyword evidence="7" id="KW-1185">Reference proteome</keyword>
<keyword evidence="2 4" id="KW-0238">DNA-binding</keyword>
<evidence type="ECO:0000256" key="1">
    <source>
        <dbReference type="ARBA" id="ARBA00023015"/>
    </source>
</evidence>
<keyword evidence="3" id="KW-0804">Transcription</keyword>
<dbReference type="InterPro" id="IPR001647">
    <property type="entry name" value="HTH_TetR"/>
</dbReference>
<dbReference type="RefSeq" id="WP_007922128.1">
    <property type="nucleotide sequence ID" value="NZ_ADVG01000005.1"/>
</dbReference>
<name>D6U7R3_KTERA</name>
<dbReference type="PANTHER" id="PTHR30055">
    <property type="entry name" value="HTH-TYPE TRANSCRIPTIONAL REGULATOR RUTR"/>
    <property type="match status" value="1"/>
</dbReference>
<dbReference type="SUPFAM" id="SSF48498">
    <property type="entry name" value="Tetracyclin repressor-like, C-terminal domain"/>
    <property type="match status" value="1"/>
</dbReference>
<dbReference type="Pfam" id="PF00440">
    <property type="entry name" value="TetR_N"/>
    <property type="match status" value="1"/>
</dbReference>
<comment type="caution">
    <text evidence="6">The sequence shown here is derived from an EMBL/GenBank/DDBJ whole genome shotgun (WGS) entry which is preliminary data.</text>
</comment>
<dbReference type="eggNOG" id="COG1309">
    <property type="taxonomic scope" value="Bacteria"/>
</dbReference>
<dbReference type="InterPro" id="IPR009057">
    <property type="entry name" value="Homeodomain-like_sf"/>
</dbReference>
<evidence type="ECO:0000256" key="2">
    <source>
        <dbReference type="ARBA" id="ARBA00023125"/>
    </source>
</evidence>
<protein>
    <submittedName>
        <fullName evidence="6">Transcriptional regulator, TetR family</fullName>
    </submittedName>
</protein>
<feature type="domain" description="HTH tetR-type" evidence="5">
    <location>
        <begin position="11"/>
        <end position="71"/>
    </location>
</feature>
<evidence type="ECO:0000256" key="4">
    <source>
        <dbReference type="PROSITE-ProRule" id="PRU00335"/>
    </source>
</evidence>
<reference evidence="6 7" key="1">
    <citation type="journal article" date="2011" name="Stand. Genomic Sci.">
        <title>Non-contiguous finished genome sequence and contextual data of the filamentous soil bacterium Ktedonobacter racemifer type strain (SOSP1-21).</title>
        <authorList>
            <person name="Chang Y.J."/>
            <person name="Land M."/>
            <person name="Hauser L."/>
            <person name="Chertkov O."/>
            <person name="Del Rio T.G."/>
            <person name="Nolan M."/>
            <person name="Copeland A."/>
            <person name="Tice H."/>
            <person name="Cheng J.F."/>
            <person name="Lucas S."/>
            <person name="Han C."/>
            <person name="Goodwin L."/>
            <person name="Pitluck S."/>
            <person name="Ivanova N."/>
            <person name="Ovchinikova G."/>
            <person name="Pati A."/>
            <person name="Chen A."/>
            <person name="Palaniappan K."/>
            <person name="Mavromatis K."/>
            <person name="Liolios K."/>
            <person name="Brettin T."/>
            <person name="Fiebig A."/>
            <person name="Rohde M."/>
            <person name="Abt B."/>
            <person name="Goker M."/>
            <person name="Detter J.C."/>
            <person name="Woyke T."/>
            <person name="Bristow J."/>
            <person name="Eisen J.A."/>
            <person name="Markowitz V."/>
            <person name="Hugenholtz P."/>
            <person name="Kyrpides N.C."/>
            <person name="Klenk H.P."/>
            <person name="Lapidus A."/>
        </authorList>
    </citation>
    <scope>NUCLEOTIDE SEQUENCE [LARGE SCALE GENOMIC DNA]</scope>
    <source>
        <strain evidence="7">DSM 44963</strain>
    </source>
</reference>
<keyword evidence="1" id="KW-0805">Transcription regulation</keyword>
<dbReference type="OrthoDB" id="9812484at2"/>
<dbReference type="PROSITE" id="PS50977">
    <property type="entry name" value="HTH_TETR_2"/>
    <property type="match status" value="1"/>
</dbReference>
<gene>
    <name evidence="6" type="ORF">Krac_0450</name>
</gene>
<dbReference type="GO" id="GO:0003700">
    <property type="term" value="F:DNA-binding transcription factor activity"/>
    <property type="evidence" value="ECO:0007669"/>
    <property type="project" value="TreeGrafter"/>
</dbReference>
<evidence type="ECO:0000259" key="5">
    <source>
        <dbReference type="PROSITE" id="PS50977"/>
    </source>
</evidence>
<dbReference type="InterPro" id="IPR023772">
    <property type="entry name" value="DNA-bd_HTH_TetR-type_CS"/>
</dbReference>
<evidence type="ECO:0000256" key="3">
    <source>
        <dbReference type="ARBA" id="ARBA00023163"/>
    </source>
</evidence>
<dbReference type="SUPFAM" id="SSF46689">
    <property type="entry name" value="Homeodomain-like"/>
    <property type="match status" value="1"/>
</dbReference>
<dbReference type="GO" id="GO:0000976">
    <property type="term" value="F:transcription cis-regulatory region binding"/>
    <property type="evidence" value="ECO:0007669"/>
    <property type="project" value="TreeGrafter"/>
</dbReference>
<dbReference type="PRINTS" id="PR00455">
    <property type="entry name" value="HTHTETR"/>
</dbReference>
<dbReference type="AlphaFoldDB" id="D6U7R3"/>
<dbReference type="InterPro" id="IPR050109">
    <property type="entry name" value="HTH-type_TetR-like_transc_reg"/>
</dbReference>
<dbReference type="Proteomes" id="UP000004508">
    <property type="component" value="Unassembled WGS sequence"/>
</dbReference>
<proteinExistence type="predicted"/>
<dbReference type="InterPro" id="IPR036271">
    <property type="entry name" value="Tet_transcr_reg_TetR-rel_C_sf"/>
</dbReference>
<dbReference type="InParanoid" id="D6U7R3"/>
<evidence type="ECO:0000313" key="7">
    <source>
        <dbReference type="Proteomes" id="UP000004508"/>
    </source>
</evidence>
<dbReference type="Gene3D" id="1.10.357.10">
    <property type="entry name" value="Tetracycline Repressor, domain 2"/>
    <property type="match status" value="1"/>
</dbReference>
<accession>D6U7R3</accession>
<dbReference type="STRING" id="485913.Krac_0450"/>
<dbReference type="PANTHER" id="PTHR30055:SF234">
    <property type="entry name" value="HTH-TYPE TRANSCRIPTIONAL REGULATOR BETI"/>
    <property type="match status" value="1"/>
</dbReference>
<feature type="DNA-binding region" description="H-T-H motif" evidence="4">
    <location>
        <begin position="34"/>
        <end position="53"/>
    </location>
</feature>
<organism evidence="6 7">
    <name type="scientific">Ktedonobacter racemifer DSM 44963</name>
    <dbReference type="NCBI Taxonomy" id="485913"/>
    <lineage>
        <taxon>Bacteria</taxon>
        <taxon>Bacillati</taxon>
        <taxon>Chloroflexota</taxon>
        <taxon>Ktedonobacteria</taxon>
        <taxon>Ktedonobacterales</taxon>
        <taxon>Ktedonobacteraceae</taxon>
        <taxon>Ktedonobacter</taxon>
    </lineage>
</organism>
<evidence type="ECO:0000313" key="6">
    <source>
        <dbReference type="EMBL" id="EFH79924.1"/>
    </source>
</evidence>
<dbReference type="PROSITE" id="PS01081">
    <property type="entry name" value="HTH_TETR_1"/>
    <property type="match status" value="1"/>
</dbReference>